<dbReference type="InterPro" id="IPR036514">
    <property type="entry name" value="SGNH_hydro_sf"/>
</dbReference>
<keyword evidence="1" id="KW-0732">Signal</keyword>
<dbReference type="SUPFAM" id="SSF52266">
    <property type="entry name" value="SGNH hydrolase"/>
    <property type="match status" value="1"/>
</dbReference>
<keyword evidence="3" id="KW-1185">Reference proteome</keyword>
<dbReference type="EMBL" id="JADGJD010000378">
    <property type="protein sequence ID" value="KAJ3051596.1"/>
    <property type="molecule type" value="Genomic_DNA"/>
</dbReference>
<reference evidence="2" key="1">
    <citation type="submission" date="2020-05" db="EMBL/GenBank/DDBJ databases">
        <title>Phylogenomic resolution of chytrid fungi.</title>
        <authorList>
            <person name="Stajich J.E."/>
            <person name="Amses K."/>
            <person name="Simmons R."/>
            <person name="Seto K."/>
            <person name="Myers J."/>
            <person name="Bonds A."/>
            <person name="Quandt C.A."/>
            <person name="Barry K."/>
            <person name="Liu P."/>
            <person name="Grigoriev I."/>
            <person name="Longcore J.E."/>
            <person name="James T.Y."/>
        </authorList>
    </citation>
    <scope>NUCLEOTIDE SEQUENCE</scope>
    <source>
        <strain evidence="2">JEL0318</strain>
    </source>
</reference>
<sequence length="268" mass="28559">MVSTKTLLVLLPLVLEASAQKTRILAIGDSITASWCSYRAYLWQRLNTAGYASQVDFVGSQGAGGGCNFAFDSEHEAVGGSSAIQVANQGTMRTWMKNGQPDIVLMHFGTNDMFSGYPTPEPVLNAYTTILSQARETNPNVKFIVAQIIPMACCNARVQHLNSAIPGWAAANTRSNSPITVVDNWTGFDLNAWTGDGVHPNEAGSAYMAAAWYPAVAAALGGGSAPVTTTRPITTTTTPFTTRTSVAPAPSYVLCVLYPKDYQTDLHS</sequence>
<dbReference type="InterPro" id="IPR001087">
    <property type="entry name" value="GDSL"/>
</dbReference>
<name>A0AAD5X585_9FUNG</name>
<comment type="caution">
    <text evidence="2">The sequence shown here is derived from an EMBL/GenBank/DDBJ whole genome shotgun (WGS) entry which is preliminary data.</text>
</comment>
<dbReference type="Gene3D" id="3.40.50.1110">
    <property type="entry name" value="SGNH hydrolase"/>
    <property type="match status" value="1"/>
</dbReference>
<dbReference type="GO" id="GO:0004622">
    <property type="term" value="F:phosphatidylcholine lysophospholipase activity"/>
    <property type="evidence" value="ECO:0007669"/>
    <property type="project" value="TreeGrafter"/>
</dbReference>
<dbReference type="Proteomes" id="UP001212841">
    <property type="component" value="Unassembled WGS sequence"/>
</dbReference>
<gene>
    <name evidence="2" type="ORF">HK097_007377</name>
</gene>
<accession>A0AAD5X585</accession>
<evidence type="ECO:0008006" key="4">
    <source>
        <dbReference type="Google" id="ProtNLM"/>
    </source>
</evidence>
<dbReference type="InterPro" id="IPR051532">
    <property type="entry name" value="Ester_Hydrolysis_Enzymes"/>
</dbReference>
<dbReference type="CDD" id="cd01833">
    <property type="entry name" value="XynB_like"/>
    <property type="match status" value="1"/>
</dbReference>
<organism evidence="2 3">
    <name type="scientific">Rhizophlyctis rosea</name>
    <dbReference type="NCBI Taxonomy" id="64517"/>
    <lineage>
        <taxon>Eukaryota</taxon>
        <taxon>Fungi</taxon>
        <taxon>Fungi incertae sedis</taxon>
        <taxon>Chytridiomycota</taxon>
        <taxon>Chytridiomycota incertae sedis</taxon>
        <taxon>Chytridiomycetes</taxon>
        <taxon>Rhizophlyctidales</taxon>
        <taxon>Rhizophlyctidaceae</taxon>
        <taxon>Rhizophlyctis</taxon>
    </lineage>
</organism>
<feature type="chain" id="PRO_5041901621" description="SGNH hydrolase-type esterase domain-containing protein" evidence="1">
    <location>
        <begin position="20"/>
        <end position="268"/>
    </location>
</feature>
<dbReference type="PANTHER" id="PTHR30383">
    <property type="entry name" value="THIOESTERASE 1/PROTEASE 1/LYSOPHOSPHOLIPASE L1"/>
    <property type="match status" value="1"/>
</dbReference>
<evidence type="ECO:0000313" key="3">
    <source>
        <dbReference type="Proteomes" id="UP001212841"/>
    </source>
</evidence>
<evidence type="ECO:0000256" key="1">
    <source>
        <dbReference type="SAM" id="SignalP"/>
    </source>
</evidence>
<feature type="signal peptide" evidence="1">
    <location>
        <begin position="1"/>
        <end position="19"/>
    </location>
</feature>
<dbReference type="PANTHER" id="PTHR30383:SF2">
    <property type="entry name" value="CELLULOSE-BINDING PROTEIN"/>
    <property type="match status" value="1"/>
</dbReference>
<dbReference type="Pfam" id="PF00657">
    <property type="entry name" value="Lipase_GDSL"/>
    <property type="match status" value="1"/>
</dbReference>
<protein>
    <recommendedName>
        <fullName evidence="4">SGNH hydrolase-type esterase domain-containing protein</fullName>
    </recommendedName>
</protein>
<dbReference type="AlphaFoldDB" id="A0AAD5X585"/>
<evidence type="ECO:0000313" key="2">
    <source>
        <dbReference type="EMBL" id="KAJ3051596.1"/>
    </source>
</evidence>
<proteinExistence type="predicted"/>